<dbReference type="GO" id="GO:0006581">
    <property type="term" value="P:acetylcholine catabolic process"/>
    <property type="evidence" value="ECO:0007669"/>
    <property type="project" value="TreeGrafter"/>
</dbReference>
<dbReference type="InterPro" id="IPR029058">
    <property type="entry name" value="AB_hydrolase_fold"/>
</dbReference>
<dbReference type="EMBL" id="MNPL01028911">
    <property type="protein sequence ID" value="OQR67405.1"/>
    <property type="molecule type" value="Genomic_DNA"/>
</dbReference>
<evidence type="ECO:0000256" key="4">
    <source>
        <dbReference type="ARBA" id="ARBA00023180"/>
    </source>
</evidence>
<gene>
    <name evidence="7" type="ORF">BIW11_02203</name>
</gene>
<dbReference type="Gene3D" id="3.40.50.1820">
    <property type="entry name" value="alpha/beta hydrolase"/>
    <property type="match status" value="1"/>
</dbReference>
<comment type="caution">
    <text evidence="7">The sequence shown here is derived from an EMBL/GenBank/DDBJ whole genome shotgun (WGS) entry which is preliminary data.</text>
</comment>
<dbReference type="SUPFAM" id="SSF53474">
    <property type="entry name" value="alpha/beta-Hydrolases"/>
    <property type="match status" value="1"/>
</dbReference>
<keyword evidence="4" id="KW-0325">Glycoprotein</keyword>
<dbReference type="Pfam" id="PF00135">
    <property type="entry name" value="COesterase"/>
    <property type="match status" value="1"/>
</dbReference>
<dbReference type="GO" id="GO:0005615">
    <property type="term" value="C:extracellular space"/>
    <property type="evidence" value="ECO:0007669"/>
    <property type="project" value="TreeGrafter"/>
</dbReference>
<accession>A0A1V9X1E0</accession>
<sequence>MHWGALLVLACAHITFAGAPVAKKPWHYDKAARIKAREQRELPHTFVKAGLLRGARAQANSRPVDIYLGIPFALPPVGALRFKRPVPVKKWKGVLDATRPAPPCAQRDLHVSRHYSRDAANSSEDCLHLNVYTAARYCFSLNLLHCGSKPVMVFLHGGGFQNGGNTDYVYDARFLAVMGDVVVVVPNYRLNTFGFLNGNVSDEVSFGWGRWIGGFTMADECLMAWYVLVMNTIW</sequence>
<evidence type="ECO:0000256" key="1">
    <source>
        <dbReference type="ARBA" id="ARBA00005964"/>
    </source>
</evidence>
<dbReference type="PANTHER" id="PTHR43918:SF4">
    <property type="entry name" value="CARBOXYLIC ESTER HYDROLASE"/>
    <property type="match status" value="1"/>
</dbReference>
<proteinExistence type="inferred from homology"/>
<keyword evidence="2" id="KW-0719">Serine esterase</keyword>
<dbReference type="GO" id="GO:0003990">
    <property type="term" value="F:acetylcholinesterase activity"/>
    <property type="evidence" value="ECO:0007669"/>
    <property type="project" value="TreeGrafter"/>
</dbReference>
<keyword evidence="8" id="KW-1185">Reference proteome</keyword>
<protein>
    <submittedName>
        <fullName evidence="7">Acetylcholinesterase-like</fullName>
    </submittedName>
</protein>
<reference evidence="7 8" key="1">
    <citation type="journal article" date="2017" name="Gigascience">
        <title>Draft genome of the honey bee ectoparasitic mite, Tropilaelaps mercedesae, is shaped by the parasitic life history.</title>
        <authorList>
            <person name="Dong X."/>
            <person name="Armstrong S.D."/>
            <person name="Xia D."/>
            <person name="Makepeace B.L."/>
            <person name="Darby A.C."/>
            <person name="Kadowaki T."/>
        </authorList>
    </citation>
    <scope>NUCLEOTIDE SEQUENCE [LARGE SCALE GENOMIC DNA]</scope>
    <source>
        <strain evidence="7">Wuxi-XJTLU</strain>
    </source>
</reference>
<feature type="signal peptide" evidence="5">
    <location>
        <begin position="1"/>
        <end position="17"/>
    </location>
</feature>
<dbReference type="Proteomes" id="UP000192247">
    <property type="component" value="Unassembled WGS sequence"/>
</dbReference>
<feature type="chain" id="PRO_5012483998" evidence="5">
    <location>
        <begin position="18"/>
        <end position="234"/>
    </location>
</feature>
<dbReference type="PANTHER" id="PTHR43918">
    <property type="entry name" value="ACETYLCHOLINESTERASE"/>
    <property type="match status" value="1"/>
</dbReference>
<keyword evidence="5" id="KW-0732">Signal</keyword>
<name>A0A1V9X1E0_9ACAR</name>
<dbReference type="OrthoDB" id="6513695at2759"/>
<evidence type="ECO:0000313" key="8">
    <source>
        <dbReference type="Proteomes" id="UP000192247"/>
    </source>
</evidence>
<comment type="similarity">
    <text evidence="1">Belongs to the type-B carboxylesterase/lipase family.</text>
</comment>
<keyword evidence="3" id="KW-0378">Hydrolase</keyword>
<dbReference type="InterPro" id="IPR002018">
    <property type="entry name" value="CarbesteraseB"/>
</dbReference>
<evidence type="ECO:0000256" key="2">
    <source>
        <dbReference type="ARBA" id="ARBA00022487"/>
    </source>
</evidence>
<evidence type="ECO:0000259" key="6">
    <source>
        <dbReference type="Pfam" id="PF00135"/>
    </source>
</evidence>
<evidence type="ECO:0000256" key="5">
    <source>
        <dbReference type="SAM" id="SignalP"/>
    </source>
</evidence>
<dbReference type="GO" id="GO:0005886">
    <property type="term" value="C:plasma membrane"/>
    <property type="evidence" value="ECO:0007669"/>
    <property type="project" value="TreeGrafter"/>
</dbReference>
<organism evidence="7 8">
    <name type="scientific">Tropilaelaps mercedesae</name>
    <dbReference type="NCBI Taxonomy" id="418985"/>
    <lineage>
        <taxon>Eukaryota</taxon>
        <taxon>Metazoa</taxon>
        <taxon>Ecdysozoa</taxon>
        <taxon>Arthropoda</taxon>
        <taxon>Chelicerata</taxon>
        <taxon>Arachnida</taxon>
        <taxon>Acari</taxon>
        <taxon>Parasitiformes</taxon>
        <taxon>Mesostigmata</taxon>
        <taxon>Gamasina</taxon>
        <taxon>Dermanyssoidea</taxon>
        <taxon>Laelapidae</taxon>
        <taxon>Tropilaelaps</taxon>
    </lineage>
</organism>
<dbReference type="InParanoid" id="A0A1V9X1E0"/>
<dbReference type="AlphaFoldDB" id="A0A1V9X1E0"/>
<dbReference type="STRING" id="418985.A0A1V9X1E0"/>
<evidence type="ECO:0000313" key="7">
    <source>
        <dbReference type="EMBL" id="OQR67405.1"/>
    </source>
</evidence>
<feature type="domain" description="Carboxylesterase type B" evidence="6">
    <location>
        <begin position="45"/>
        <end position="198"/>
    </location>
</feature>
<dbReference type="GO" id="GO:0019695">
    <property type="term" value="P:choline metabolic process"/>
    <property type="evidence" value="ECO:0007669"/>
    <property type="project" value="TreeGrafter"/>
</dbReference>
<dbReference type="InterPro" id="IPR050654">
    <property type="entry name" value="AChE-related_enzymes"/>
</dbReference>
<evidence type="ECO:0000256" key="3">
    <source>
        <dbReference type="ARBA" id="ARBA00022801"/>
    </source>
</evidence>